<dbReference type="Proteomes" id="UP000001542">
    <property type="component" value="Unassembled WGS sequence"/>
</dbReference>
<name>A2D8K7_TRIV3</name>
<accession>A2D8K7</accession>
<proteinExistence type="predicted"/>
<evidence type="ECO:0000313" key="2">
    <source>
        <dbReference type="EMBL" id="EAY23256.1"/>
    </source>
</evidence>
<feature type="transmembrane region" description="Helical" evidence="1">
    <location>
        <begin position="319"/>
        <end position="338"/>
    </location>
</feature>
<reference evidence="2" key="1">
    <citation type="submission" date="2006-10" db="EMBL/GenBank/DDBJ databases">
        <authorList>
            <person name="Amadeo P."/>
            <person name="Zhao Q."/>
            <person name="Wortman J."/>
            <person name="Fraser-Liggett C."/>
            <person name="Carlton J."/>
        </authorList>
    </citation>
    <scope>NUCLEOTIDE SEQUENCE</scope>
    <source>
        <strain evidence="2">G3</strain>
    </source>
</reference>
<reference evidence="2" key="2">
    <citation type="journal article" date="2007" name="Science">
        <title>Draft genome sequence of the sexually transmitted pathogen Trichomonas vaginalis.</title>
        <authorList>
            <person name="Carlton J.M."/>
            <person name="Hirt R.P."/>
            <person name="Silva J.C."/>
            <person name="Delcher A.L."/>
            <person name="Schatz M."/>
            <person name="Zhao Q."/>
            <person name="Wortman J.R."/>
            <person name="Bidwell S.L."/>
            <person name="Alsmark U.C.M."/>
            <person name="Besteiro S."/>
            <person name="Sicheritz-Ponten T."/>
            <person name="Noel C.J."/>
            <person name="Dacks J.B."/>
            <person name="Foster P.G."/>
            <person name="Simillion C."/>
            <person name="Van de Peer Y."/>
            <person name="Miranda-Saavedra D."/>
            <person name="Barton G.J."/>
            <person name="Westrop G.D."/>
            <person name="Mueller S."/>
            <person name="Dessi D."/>
            <person name="Fiori P.L."/>
            <person name="Ren Q."/>
            <person name="Paulsen I."/>
            <person name="Zhang H."/>
            <person name="Bastida-Corcuera F.D."/>
            <person name="Simoes-Barbosa A."/>
            <person name="Brown M.T."/>
            <person name="Hayes R.D."/>
            <person name="Mukherjee M."/>
            <person name="Okumura C.Y."/>
            <person name="Schneider R."/>
            <person name="Smith A.J."/>
            <person name="Vanacova S."/>
            <person name="Villalvazo M."/>
            <person name="Haas B.J."/>
            <person name="Pertea M."/>
            <person name="Feldblyum T.V."/>
            <person name="Utterback T.R."/>
            <person name="Shu C.L."/>
            <person name="Osoegawa K."/>
            <person name="de Jong P.J."/>
            <person name="Hrdy I."/>
            <person name="Horvathova L."/>
            <person name="Zubacova Z."/>
            <person name="Dolezal P."/>
            <person name="Malik S.B."/>
            <person name="Logsdon J.M. Jr."/>
            <person name="Henze K."/>
            <person name="Gupta A."/>
            <person name="Wang C.C."/>
            <person name="Dunne R.L."/>
            <person name="Upcroft J.A."/>
            <person name="Upcroft P."/>
            <person name="White O."/>
            <person name="Salzberg S.L."/>
            <person name="Tang P."/>
            <person name="Chiu C.-H."/>
            <person name="Lee Y.-S."/>
            <person name="Embley T.M."/>
            <person name="Coombs G.H."/>
            <person name="Mottram J.C."/>
            <person name="Tachezy J."/>
            <person name="Fraser-Liggett C.M."/>
            <person name="Johnson P.J."/>
        </authorList>
    </citation>
    <scope>NUCLEOTIDE SEQUENCE [LARGE SCALE GENOMIC DNA]</scope>
    <source>
        <strain evidence="2">G3</strain>
    </source>
</reference>
<keyword evidence="1" id="KW-0812">Transmembrane</keyword>
<dbReference type="VEuPathDB" id="TrichDB:TVAGG3_0392640"/>
<feature type="transmembrane region" description="Helical" evidence="1">
    <location>
        <begin position="289"/>
        <end position="307"/>
    </location>
</feature>
<dbReference type="KEGG" id="tva:5468818"/>
<dbReference type="EMBL" id="DS113179">
    <property type="protein sequence ID" value="EAY23256.1"/>
    <property type="molecule type" value="Genomic_DNA"/>
</dbReference>
<organism evidence="2 3">
    <name type="scientific">Trichomonas vaginalis (strain ATCC PRA-98 / G3)</name>
    <dbReference type="NCBI Taxonomy" id="412133"/>
    <lineage>
        <taxon>Eukaryota</taxon>
        <taxon>Metamonada</taxon>
        <taxon>Parabasalia</taxon>
        <taxon>Trichomonadida</taxon>
        <taxon>Trichomonadidae</taxon>
        <taxon>Trichomonas</taxon>
    </lineage>
</organism>
<evidence type="ECO:0000313" key="3">
    <source>
        <dbReference type="Proteomes" id="UP000001542"/>
    </source>
</evidence>
<protein>
    <submittedName>
        <fullName evidence="2">Uncharacterized protein</fullName>
    </submittedName>
</protein>
<keyword evidence="3" id="KW-1185">Reference proteome</keyword>
<gene>
    <name evidence="2" type="ORF">TVAG_185630</name>
</gene>
<feature type="transmembrane region" description="Helical" evidence="1">
    <location>
        <begin position="231"/>
        <end position="249"/>
    </location>
</feature>
<dbReference type="RefSeq" id="XP_001584242.1">
    <property type="nucleotide sequence ID" value="XM_001584192.1"/>
</dbReference>
<feature type="transmembrane region" description="Helical" evidence="1">
    <location>
        <begin position="202"/>
        <end position="219"/>
    </location>
</feature>
<feature type="transmembrane region" description="Helical" evidence="1">
    <location>
        <begin position="384"/>
        <end position="402"/>
    </location>
</feature>
<sequence length="415" mass="47511">MLNTFNTIHPNYVLTEVATALAAFTFTSAVKKTNSISKKVRANIRETGFLKHWCFTLPQRFPSTVEINQSLQIHYSENYDANSRATLVFSRTFVDGKEEITNWYPPKIEFQEQDEHYAVPWDYYYRVFDGSHNISIHNQLDYKNQHIDWIEWTFTYTVPATKANFKPLFSLLFLVFSIQNPYLIPLILCYALTGIIPSYSKVFLQLFYLQTSLFVLYQAYRQNLKLSSQAVNLTVGIGIAHIIISAFTAFKQNLSSENGGIPILELFSFLAILQIVTISSKESLLNTSYTLYGTLLIYLPFILDIVVPGNFMDYQTGKFLIQTLGHYYTFFGLFLLILGDMKFNSTENSSDVQVNAIIVQEDSSDKATPKSDIAIKNSKVFNKIPFLLTLIPIGLVVLETFYTNSSLKEPIFELH</sequence>
<keyword evidence="1" id="KW-0472">Membrane</keyword>
<feature type="transmembrane region" description="Helical" evidence="1">
    <location>
        <begin position="171"/>
        <end position="196"/>
    </location>
</feature>
<feature type="transmembrane region" description="Helical" evidence="1">
    <location>
        <begin position="261"/>
        <end position="277"/>
    </location>
</feature>
<dbReference type="AlphaFoldDB" id="A2D8K7"/>
<dbReference type="VEuPathDB" id="TrichDB:TVAG_185630"/>
<keyword evidence="1" id="KW-1133">Transmembrane helix</keyword>
<evidence type="ECO:0000256" key="1">
    <source>
        <dbReference type="SAM" id="Phobius"/>
    </source>
</evidence>
<dbReference type="InParanoid" id="A2D8K7"/>